<organism evidence="5 6">
    <name type="scientific">Callosobruchus maculatus</name>
    <name type="common">Southern cowpea weevil</name>
    <name type="synonym">Pulse bruchid</name>
    <dbReference type="NCBI Taxonomy" id="64391"/>
    <lineage>
        <taxon>Eukaryota</taxon>
        <taxon>Metazoa</taxon>
        <taxon>Ecdysozoa</taxon>
        <taxon>Arthropoda</taxon>
        <taxon>Hexapoda</taxon>
        <taxon>Insecta</taxon>
        <taxon>Pterygota</taxon>
        <taxon>Neoptera</taxon>
        <taxon>Endopterygota</taxon>
        <taxon>Coleoptera</taxon>
        <taxon>Polyphaga</taxon>
        <taxon>Cucujiformia</taxon>
        <taxon>Chrysomeloidea</taxon>
        <taxon>Chrysomelidae</taxon>
        <taxon>Bruchinae</taxon>
        <taxon>Bruchini</taxon>
        <taxon>Callosobruchus</taxon>
    </lineage>
</organism>
<dbReference type="GO" id="GO:0006154">
    <property type="term" value="P:adenosine catabolic process"/>
    <property type="evidence" value="ECO:0007669"/>
    <property type="project" value="TreeGrafter"/>
</dbReference>
<evidence type="ECO:0000259" key="4">
    <source>
        <dbReference type="Pfam" id="PF00962"/>
    </source>
</evidence>
<gene>
    <name evidence="5" type="ORF">CALMAC_LOCUS12274</name>
</gene>
<dbReference type="AlphaFoldDB" id="A0A653CVN9"/>
<dbReference type="GO" id="GO:0004000">
    <property type="term" value="F:adenosine deaminase activity"/>
    <property type="evidence" value="ECO:0007669"/>
    <property type="project" value="TreeGrafter"/>
</dbReference>
<dbReference type="Pfam" id="PF00962">
    <property type="entry name" value="A_deaminase"/>
    <property type="match status" value="1"/>
</dbReference>
<name>A0A653CVN9_CALMS</name>
<proteinExistence type="predicted"/>
<dbReference type="InterPro" id="IPR001365">
    <property type="entry name" value="A_deaminase_dom"/>
</dbReference>
<keyword evidence="3" id="KW-0378">Hydrolase</keyword>
<dbReference type="InterPro" id="IPR006330">
    <property type="entry name" value="Ado/ade_deaminase"/>
</dbReference>
<sequence>MFMESINEFKKDHPKFIGARYIHSIYRGVTTEVMKASLKEIVEMKQLFPDFIAGFDFVGHEEEGNSIEYYRDSIQEATKHLKFFVHAGESNWYGHTDLNMIDAALLNASRIGHAFGLSKHPLLAEMIKEGNIAIELCPISNQILMLNQDPRNHPVIPLMAKNFPVVICNDDPSLWGATGLSYDWYVVFMAMTPEGAGLEVLKQFAINSIRYSAMEDCLKKEAFEKWEKYWDEFLDDIILSDSERM</sequence>
<dbReference type="Proteomes" id="UP000410492">
    <property type="component" value="Unassembled WGS sequence"/>
</dbReference>
<evidence type="ECO:0000256" key="1">
    <source>
        <dbReference type="ARBA" id="ARBA00001947"/>
    </source>
</evidence>
<dbReference type="OrthoDB" id="7202371at2759"/>
<dbReference type="Gene3D" id="3.20.20.140">
    <property type="entry name" value="Metal-dependent hydrolases"/>
    <property type="match status" value="1"/>
</dbReference>
<dbReference type="GO" id="GO:0046103">
    <property type="term" value="P:inosine biosynthetic process"/>
    <property type="evidence" value="ECO:0007669"/>
    <property type="project" value="TreeGrafter"/>
</dbReference>
<dbReference type="GO" id="GO:0046872">
    <property type="term" value="F:metal ion binding"/>
    <property type="evidence" value="ECO:0007669"/>
    <property type="project" value="UniProtKB-KW"/>
</dbReference>
<dbReference type="InterPro" id="IPR032466">
    <property type="entry name" value="Metal_Hydrolase"/>
</dbReference>
<feature type="domain" description="Adenosine deaminase" evidence="4">
    <location>
        <begin position="19"/>
        <end position="225"/>
    </location>
</feature>
<keyword evidence="2" id="KW-0479">Metal-binding</keyword>
<evidence type="ECO:0000313" key="5">
    <source>
        <dbReference type="EMBL" id="VEN51985.1"/>
    </source>
</evidence>
<dbReference type="PANTHER" id="PTHR11409:SF39">
    <property type="entry name" value="ADENOSINE DEAMINASE 2"/>
    <property type="match status" value="1"/>
</dbReference>
<dbReference type="PANTHER" id="PTHR11409">
    <property type="entry name" value="ADENOSINE DEAMINASE"/>
    <property type="match status" value="1"/>
</dbReference>
<comment type="cofactor">
    <cofactor evidence="1">
        <name>Zn(2+)</name>
        <dbReference type="ChEBI" id="CHEBI:29105"/>
    </cofactor>
</comment>
<dbReference type="SUPFAM" id="SSF51556">
    <property type="entry name" value="Metallo-dependent hydrolases"/>
    <property type="match status" value="1"/>
</dbReference>
<accession>A0A653CVN9</accession>
<evidence type="ECO:0000256" key="2">
    <source>
        <dbReference type="ARBA" id="ARBA00022723"/>
    </source>
</evidence>
<evidence type="ECO:0000313" key="6">
    <source>
        <dbReference type="Proteomes" id="UP000410492"/>
    </source>
</evidence>
<evidence type="ECO:0000256" key="3">
    <source>
        <dbReference type="ARBA" id="ARBA00022801"/>
    </source>
</evidence>
<dbReference type="EMBL" id="CAACVG010009077">
    <property type="protein sequence ID" value="VEN51985.1"/>
    <property type="molecule type" value="Genomic_DNA"/>
</dbReference>
<protein>
    <recommendedName>
        <fullName evidence="4">Adenosine deaminase domain-containing protein</fullName>
    </recommendedName>
</protein>
<reference evidence="5 6" key="1">
    <citation type="submission" date="2019-01" db="EMBL/GenBank/DDBJ databases">
        <authorList>
            <person name="Sayadi A."/>
        </authorList>
    </citation>
    <scope>NUCLEOTIDE SEQUENCE [LARGE SCALE GENOMIC DNA]</scope>
</reference>
<keyword evidence="6" id="KW-1185">Reference proteome</keyword>
<dbReference type="GO" id="GO:0005615">
    <property type="term" value="C:extracellular space"/>
    <property type="evidence" value="ECO:0007669"/>
    <property type="project" value="TreeGrafter"/>
</dbReference>